<dbReference type="AlphaFoldDB" id="A0A809RCZ9"/>
<accession>A0A809RCZ9</accession>
<dbReference type="EMBL" id="AP021881">
    <property type="protein sequence ID" value="BBO99525.1"/>
    <property type="molecule type" value="Genomic_DNA"/>
</dbReference>
<sequence length="233" mass="25928">MKTIPLKSWIIGLCMVAAALLSIVLTPTRLTAATAPKIDLETMIPKQFGDWHQLQELDVIAVNPAVQANLDKIYQQTLSRTYVNTKGEQIMLSLAYGGNQRDEMQVHKPEICYPAQGFQVLHMNTGTLHLTQDKRDIPVKRLVTSLGERVEPVTYWITVGDQIALESLKWKLAQLKYGLTGKIPDGMLFRVSSIDTNSNQAFALQDTFINALVDGIALKDRDRFIGHNPGQAG</sequence>
<dbReference type="NCBIfam" id="TIGR02914">
    <property type="entry name" value="EpsI_fam"/>
    <property type="match status" value="1"/>
</dbReference>
<organism evidence="2 3">
    <name type="scientific">Sulfuriferula nivalis</name>
    <dbReference type="NCBI Taxonomy" id="2675298"/>
    <lineage>
        <taxon>Bacteria</taxon>
        <taxon>Pseudomonadati</taxon>
        <taxon>Pseudomonadota</taxon>
        <taxon>Betaproteobacteria</taxon>
        <taxon>Nitrosomonadales</taxon>
        <taxon>Sulfuricellaceae</taxon>
        <taxon>Sulfuriferula</taxon>
    </lineage>
</organism>
<name>A0A809RCZ9_9PROT</name>
<dbReference type="InterPro" id="IPR054653">
    <property type="entry name" value="EpsI_type_B_pred"/>
</dbReference>
<evidence type="ECO:0000313" key="2">
    <source>
        <dbReference type="EMBL" id="BBO99525.1"/>
    </source>
</evidence>
<dbReference type="InterPro" id="IPR014263">
    <property type="entry name" value="Methanolan_biosynth_EpsI"/>
</dbReference>
<gene>
    <name evidence="2" type="ORF">SFSGTM_02340</name>
</gene>
<reference evidence="3" key="1">
    <citation type="submission" date="2019-11" db="EMBL/GenBank/DDBJ databases">
        <title>Isolation and characterization of a novel species in the genus Sulfuriferula.</title>
        <authorList>
            <person name="Mochizuki J."/>
            <person name="Kojima H."/>
            <person name="Fukui M."/>
        </authorList>
    </citation>
    <scope>NUCLEOTIDE SEQUENCE [LARGE SCALE GENOMIC DNA]</scope>
    <source>
        <strain evidence="3">SGTM</strain>
    </source>
</reference>
<feature type="domain" description="Methanolan biosynthesis EpsI" evidence="1">
    <location>
        <begin position="10"/>
        <end position="213"/>
    </location>
</feature>
<protein>
    <recommendedName>
        <fullName evidence="1">Methanolan biosynthesis EpsI domain-containing protein</fullName>
    </recommendedName>
</protein>
<dbReference type="Pfam" id="PF11984">
    <property type="entry name" value="DUF3485"/>
    <property type="match status" value="1"/>
</dbReference>
<dbReference type="KEGG" id="sniv:SFSGTM_02340"/>
<dbReference type="NCBIfam" id="NF045609">
    <property type="entry name" value="EpsI_type_B"/>
    <property type="match status" value="1"/>
</dbReference>
<evidence type="ECO:0000313" key="3">
    <source>
        <dbReference type="Proteomes" id="UP000463939"/>
    </source>
</evidence>
<dbReference type="Proteomes" id="UP000463939">
    <property type="component" value="Chromosome"/>
</dbReference>
<keyword evidence="3" id="KW-1185">Reference proteome</keyword>
<evidence type="ECO:0000259" key="1">
    <source>
        <dbReference type="Pfam" id="PF11984"/>
    </source>
</evidence>
<proteinExistence type="predicted"/>
<dbReference type="RefSeq" id="WP_162083565.1">
    <property type="nucleotide sequence ID" value="NZ_AP021881.1"/>
</dbReference>